<dbReference type="PANTHER" id="PTHR45618">
    <property type="entry name" value="MITOCHONDRIAL DICARBOXYLATE CARRIER-RELATED"/>
    <property type="match status" value="1"/>
</dbReference>
<feature type="repeat" description="Solcar" evidence="8">
    <location>
        <begin position="23"/>
        <end position="113"/>
    </location>
</feature>
<dbReference type="Proteomes" id="UP000410492">
    <property type="component" value="Unassembled WGS sequence"/>
</dbReference>
<proteinExistence type="inferred from homology"/>
<evidence type="ECO:0000313" key="10">
    <source>
        <dbReference type="EMBL" id="VEN36515.1"/>
    </source>
</evidence>
<evidence type="ECO:0000256" key="5">
    <source>
        <dbReference type="ARBA" id="ARBA00022737"/>
    </source>
</evidence>
<keyword evidence="3 9" id="KW-0813">Transport</keyword>
<evidence type="ECO:0000256" key="3">
    <source>
        <dbReference type="ARBA" id="ARBA00022448"/>
    </source>
</evidence>
<accession>A0A653BMJ5</accession>
<keyword evidence="11" id="KW-1185">Reference proteome</keyword>
<dbReference type="Pfam" id="PF00153">
    <property type="entry name" value="Mito_carr"/>
    <property type="match status" value="1"/>
</dbReference>
<dbReference type="InterPro" id="IPR023395">
    <property type="entry name" value="MCP_dom_sf"/>
</dbReference>
<comment type="similarity">
    <text evidence="2 9">Belongs to the mitochondrial carrier (TC 2.A.29) family.</text>
</comment>
<evidence type="ECO:0000256" key="2">
    <source>
        <dbReference type="ARBA" id="ARBA00006375"/>
    </source>
</evidence>
<dbReference type="PROSITE" id="PS50920">
    <property type="entry name" value="SOLCAR"/>
    <property type="match status" value="1"/>
</dbReference>
<keyword evidence="5" id="KW-0677">Repeat</keyword>
<evidence type="ECO:0000256" key="6">
    <source>
        <dbReference type="ARBA" id="ARBA00022989"/>
    </source>
</evidence>
<evidence type="ECO:0000256" key="9">
    <source>
        <dbReference type="RuleBase" id="RU000488"/>
    </source>
</evidence>
<dbReference type="Gene3D" id="1.50.40.10">
    <property type="entry name" value="Mitochondrial carrier domain"/>
    <property type="match status" value="1"/>
</dbReference>
<comment type="subcellular location">
    <subcellularLocation>
        <location evidence="1">Membrane</location>
        <topology evidence="1">Multi-pass membrane protein</topology>
    </subcellularLocation>
</comment>
<gene>
    <name evidence="10" type="ORF">CALMAC_LOCUS2107</name>
</gene>
<keyword evidence="7 8" id="KW-0472">Membrane</keyword>
<protein>
    <recommendedName>
        <fullName evidence="12">Mitochondrial carrier protein</fullName>
    </recommendedName>
</protein>
<dbReference type="EMBL" id="CAACVG010002478">
    <property type="protein sequence ID" value="VEN36515.1"/>
    <property type="molecule type" value="Genomic_DNA"/>
</dbReference>
<dbReference type="InterPro" id="IPR018108">
    <property type="entry name" value="MCP_transmembrane"/>
</dbReference>
<keyword evidence="4 8" id="KW-0812">Transmembrane</keyword>
<dbReference type="GO" id="GO:0016020">
    <property type="term" value="C:membrane"/>
    <property type="evidence" value="ECO:0007669"/>
    <property type="project" value="UniProtKB-SubCell"/>
</dbReference>
<evidence type="ECO:0000256" key="4">
    <source>
        <dbReference type="ARBA" id="ARBA00022692"/>
    </source>
</evidence>
<sequence>MNAAPGQYSGLGDVFGRTLREGPQAFFKGIVPSGARILPFNGIAVVLMTQPVDVIKTRLMNAKPGEFKSILHCVKYTAEGGPVAFYKGVVPSAIRLLPATILLFVFYEKLRENFGYLPPDEESPKKINV</sequence>
<evidence type="ECO:0008006" key="12">
    <source>
        <dbReference type="Google" id="ProtNLM"/>
    </source>
</evidence>
<keyword evidence="6" id="KW-1133">Transmembrane helix</keyword>
<organism evidence="10 11">
    <name type="scientific">Callosobruchus maculatus</name>
    <name type="common">Southern cowpea weevil</name>
    <name type="synonym">Pulse bruchid</name>
    <dbReference type="NCBI Taxonomy" id="64391"/>
    <lineage>
        <taxon>Eukaryota</taxon>
        <taxon>Metazoa</taxon>
        <taxon>Ecdysozoa</taxon>
        <taxon>Arthropoda</taxon>
        <taxon>Hexapoda</taxon>
        <taxon>Insecta</taxon>
        <taxon>Pterygota</taxon>
        <taxon>Neoptera</taxon>
        <taxon>Endopterygota</taxon>
        <taxon>Coleoptera</taxon>
        <taxon>Polyphaga</taxon>
        <taxon>Cucujiformia</taxon>
        <taxon>Chrysomeloidea</taxon>
        <taxon>Chrysomelidae</taxon>
        <taxon>Bruchinae</taxon>
        <taxon>Bruchini</taxon>
        <taxon>Callosobruchus</taxon>
    </lineage>
</organism>
<dbReference type="OrthoDB" id="448427at2759"/>
<evidence type="ECO:0000256" key="8">
    <source>
        <dbReference type="PROSITE-ProRule" id="PRU00282"/>
    </source>
</evidence>
<evidence type="ECO:0000256" key="7">
    <source>
        <dbReference type="ARBA" id="ARBA00023136"/>
    </source>
</evidence>
<evidence type="ECO:0000313" key="11">
    <source>
        <dbReference type="Proteomes" id="UP000410492"/>
    </source>
</evidence>
<dbReference type="AlphaFoldDB" id="A0A653BMJ5"/>
<evidence type="ECO:0000256" key="1">
    <source>
        <dbReference type="ARBA" id="ARBA00004141"/>
    </source>
</evidence>
<dbReference type="SUPFAM" id="SSF103506">
    <property type="entry name" value="Mitochondrial carrier"/>
    <property type="match status" value="1"/>
</dbReference>
<reference evidence="10 11" key="1">
    <citation type="submission" date="2019-01" db="EMBL/GenBank/DDBJ databases">
        <authorList>
            <person name="Sayadi A."/>
        </authorList>
    </citation>
    <scope>NUCLEOTIDE SEQUENCE [LARGE SCALE GENOMIC DNA]</scope>
</reference>
<dbReference type="InterPro" id="IPR050391">
    <property type="entry name" value="Mito_Metabolite_Transporter"/>
</dbReference>
<name>A0A653BMJ5_CALMS</name>